<protein>
    <submittedName>
        <fullName evidence="1">Uncharacterized protein</fullName>
    </submittedName>
</protein>
<keyword evidence="2" id="KW-1185">Reference proteome</keyword>
<reference evidence="1 2" key="1">
    <citation type="submission" date="2014-04" db="EMBL/GenBank/DDBJ databases">
        <title>Evolutionary Origins and Diversification of the Mycorrhizal Mutualists.</title>
        <authorList>
            <consortium name="DOE Joint Genome Institute"/>
            <consortium name="Mycorrhizal Genomics Consortium"/>
            <person name="Kohler A."/>
            <person name="Kuo A."/>
            <person name="Nagy L.G."/>
            <person name="Floudas D."/>
            <person name="Copeland A."/>
            <person name="Barry K.W."/>
            <person name="Cichocki N."/>
            <person name="Veneault-Fourrey C."/>
            <person name="LaButti K."/>
            <person name="Lindquist E.A."/>
            <person name="Lipzen A."/>
            <person name="Lundell T."/>
            <person name="Morin E."/>
            <person name="Murat C."/>
            <person name="Riley R."/>
            <person name="Ohm R."/>
            <person name="Sun H."/>
            <person name="Tunlid A."/>
            <person name="Henrissat B."/>
            <person name="Grigoriev I.V."/>
            <person name="Hibbett D.S."/>
            <person name="Martin F."/>
        </authorList>
    </citation>
    <scope>NUCLEOTIDE SEQUENCE [LARGE SCALE GENOMIC DNA]</scope>
    <source>
        <strain evidence="1 2">FD-317 M1</strain>
    </source>
</reference>
<evidence type="ECO:0000313" key="2">
    <source>
        <dbReference type="Proteomes" id="UP000053593"/>
    </source>
</evidence>
<gene>
    <name evidence="1" type="ORF">GYMLUDRAFT_695477</name>
</gene>
<name>A0A0D0CJ67_9AGAR</name>
<organism evidence="1 2">
    <name type="scientific">Collybiopsis luxurians FD-317 M1</name>
    <dbReference type="NCBI Taxonomy" id="944289"/>
    <lineage>
        <taxon>Eukaryota</taxon>
        <taxon>Fungi</taxon>
        <taxon>Dikarya</taxon>
        <taxon>Basidiomycota</taxon>
        <taxon>Agaricomycotina</taxon>
        <taxon>Agaricomycetes</taxon>
        <taxon>Agaricomycetidae</taxon>
        <taxon>Agaricales</taxon>
        <taxon>Marasmiineae</taxon>
        <taxon>Omphalotaceae</taxon>
        <taxon>Collybiopsis</taxon>
        <taxon>Collybiopsis luxurians</taxon>
    </lineage>
</organism>
<evidence type="ECO:0000313" key="1">
    <source>
        <dbReference type="EMBL" id="KIK58382.1"/>
    </source>
</evidence>
<proteinExistence type="predicted"/>
<dbReference type="AlphaFoldDB" id="A0A0D0CJ67"/>
<dbReference type="HOGENOM" id="CLU_1885994_0_0_1"/>
<dbReference type="Proteomes" id="UP000053593">
    <property type="component" value="Unassembled WGS sequence"/>
</dbReference>
<accession>A0A0D0CJ67</accession>
<dbReference type="EMBL" id="KN834785">
    <property type="protein sequence ID" value="KIK58382.1"/>
    <property type="molecule type" value="Genomic_DNA"/>
</dbReference>
<sequence length="135" mass="15936">MCVYHPFDPYLLHTNSFLLILNRQIQKPTSFTLVDSSLLTRRLLHWALPDVTLCSNLFIPNCISFTRCRTERVLPPNYLYLTQFDIICKLVSPVHFDTFLLHCPHQTARPCHRNPGYLYAPVNVFSVFNVWRWII</sequence>